<keyword evidence="3" id="KW-1185">Reference proteome</keyword>
<evidence type="ECO:0000256" key="1">
    <source>
        <dbReference type="SAM" id="Phobius"/>
    </source>
</evidence>
<keyword evidence="1" id="KW-0472">Membrane</keyword>
<gene>
    <name evidence="2" type="ORF">CR162_18155</name>
</gene>
<dbReference type="InterPro" id="IPR021762">
    <property type="entry name" value="DUF3325"/>
</dbReference>
<dbReference type="EMBL" id="PDNU01000044">
    <property type="protein sequence ID" value="PHK93479.1"/>
    <property type="molecule type" value="Genomic_DNA"/>
</dbReference>
<keyword evidence="1" id="KW-0812">Transmembrane</keyword>
<keyword evidence="1" id="KW-1133">Transmembrane helix</keyword>
<accession>A0A2C7A660</accession>
<dbReference type="Pfam" id="PF11804">
    <property type="entry name" value="DUF3325"/>
    <property type="match status" value="1"/>
</dbReference>
<feature type="transmembrane region" description="Helical" evidence="1">
    <location>
        <begin position="26"/>
        <end position="45"/>
    </location>
</feature>
<reference evidence="2 3" key="1">
    <citation type="submission" date="2017-10" db="EMBL/GenBank/DDBJ databases">
        <authorList>
            <person name="Banno H."/>
            <person name="Chua N.-H."/>
        </authorList>
    </citation>
    <scope>NUCLEOTIDE SEQUENCE [LARGE SCALE GENOMIC DNA]</scope>
    <source>
        <strain evidence="2 3">YW11</strain>
    </source>
</reference>
<proteinExistence type="predicted"/>
<evidence type="ECO:0000313" key="3">
    <source>
        <dbReference type="Proteomes" id="UP000223527"/>
    </source>
</evidence>
<sequence>MPAPLSGPSPPPGRCGPGSGWPCRRLLCGTGFLSLAAALALLVSAEGWGMALPLWLGLLSVAAAVLALALSYAPRAVPALTGGVLLLGIVCALA</sequence>
<name>A0A2C7A660_9PROT</name>
<feature type="transmembrane region" description="Helical" evidence="1">
    <location>
        <begin position="76"/>
        <end position="93"/>
    </location>
</feature>
<dbReference type="RefSeq" id="WP_099096945.1">
    <property type="nucleotide sequence ID" value="NZ_PDNU01000044.1"/>
</dbReference>
<evidence type="ECO:0000313" key="2">
    <source>
        <dbReference type="EMBL" id="PHK93479.1"/>
    </source>
</evidence>
<organism evidence="2 3">
    <name type="scientific">Teichococcus rhizosphaerae</name>
    <dbReference type="NCBI Taxonomy" id="1335062"/>
    <lineage>
        <taxon>Bacteria</taxon>
        <taxon>Pseudomonadati</taxon>
        <taxon>Pseudomonadota</taxon>
        <taxon>Alphaproteobacteria</taxon>
        <taxon>Acetobacterales</taxon>
        <taxon>Roseomonadaceae</taxon>
        <taxon>Roseomonas</taxon>
    </lineage>
</organism>
<protein>
    <submittedName>
        <fullName evidence="2">Iron uptake protein</fullName>
    </submittedName>
</protein>
<dbReference type="AlphaFoldDB" id="A0A2C7A660"/>
<comment type="caution">
    <text evidence="2">The sequence shown here is derived from an EMBL/GenBank/DDBJ whole genome shotgun (WGS) entry which is preliminary data.</text>
</comment>
<dbReference type="Proteomes" id="UP000223527">
    <property type="component" value="Unassembled WGS sequence"/>
</dbReference>
<feature type="transmembrane region" description="Helical" evidence="1">
    <location>
        <begin position="52"/>
        <end position="70"/>
    </location>
</feature>